<reference evidence="1 2" key="1">
    <citation type="submission" date="2017-06" db="EMBL/GenBank/DDBJ databases">
        <authorList>
            <person name="Kim H.J."/>
            <person name="Triplett B.A."/>
        </authorList>
    </citation>
    <scope>NUCLEOTIDE SEQUENCE [LARGE SCALE GENOMIC DNA]</scope>
    <source>
        <strain evidence="1 2">DS15</strain>
    </source>
</reference>
<keyword evidence="2" id="KW-1185">Reference proteome</keyword>
<name>A0A239KZU5_9SPHN</name>
<accession>A0A239KZU5</accession>
<dbReference type="EMBL" id="FZPA01000018">
    <property type="protein sequence ID" value="SNT23846.1"/>
    <property type="molecule type" value="Genomic_DNA"/>
</dbReference>
<dbReference type="Proteomes" id="UP000198339">
    <property type="component" value="Unassembled WGS sequence"/>
</dbReference>
<dbReference type="AlphaFoldDB" id="A0A239KZU5"/>
<gene>
    <name evidence="1" type="ORF">SAMN06295955_11827</name>
</gene>
<proteinExistence type="predicted"/>
<sequence>MGAHKQSDRESAEIIDLYDYIPQPRIRRSGAVRKARRRPKITDDLPKSLPVTSREIELYELYFADFFDALFAKKN</sequence>
<organism evidence="1 2">
    <name type="scientific">Sphingopyxis indica</name>
    <dbReference type="NCBI Taxonomy" id="436663"/>
    <lineage>
        <taxon>Bacteria</taxon>
        <taxon>Pseudomonadati</taxon>
        <taxon>Pseudomonadota</taxon>
        <taxon>Alphaproteobacteria</taxon>
        <taxon>Sphingomonadales</taxon>
        <taxon>Sphingomonadaceae</taxon>
        <taxon>Sphingopyxis</taxon>
    </lineage>
</organism>
<protein>
    <submittedName>
        <fullName evidence="1">Uncharacterized protein</fullName>
    </submittedName>
</protein>
<evidence type="ECO:0000313" key="1">
    <source>
        <dbReference type="EMBL" id="SNT23846.1"/>
    </source>
</evidence>
<evidence type="ECO:0000313" key="2">
    <source>
        <dbReference type="Proteomes" id="UP000198339"/>
    </source>
</evidence>